<evidence type="ECO:0000313" key="2">
    <source>
        <dbReference type="Proteomes" id="UP000018888"/>
    </source>
</evidence>
<protein>
    <submittedName>
        <fullName evidence="1">Uncharacterized protein</fullName>
    </submittedName>
</protein>
<dbReference type="AlphaFoldDB" id="A0A2P4P1D0"/>
<sequence>WIDKKNGNYLRNTHYNFYRSSSDGNTIAKFHEKTDNKGANIVLIVLYFHLKITKILIQGRLEE</sequence>
<feature type="non-terminal residue" evidence="1">
    <location>
        <position position="1"/>
    </location>
</feature>
<comment type="caution">
    <text evidence="1">The sequence shown here is derived from an EMBL/GenBank/DDBJ whole genome shotgun (WGS) entry which is preliminary data.</text>
</comment>
<dbReference type="Proteomes" id="UP000018888">
    <property type="component" value="Unassembled WGS sequence"/>
</dbReference>
<organism evidence="1 2">
    <name type="scientific">Rhizophagus irregularis (strain DAOM 181602 / DAOM 197198 / MUCL 43194)</name>
    <name type="common">Arbuscular mycorrhizal fungus</name>
    <name type="synonym">Glomus intraradices</name>
    <dbReference type="NCBI Taxonomy" id="747089"/>
    <lineage>
        <taxon>Eukaryota</taxon>
        <taxon>Fungi</taxon>
        <taxon>Fungi incertae sedis</taxon>
        <taxon>Mucoromycota</taxon>
        <taxon>Glomeromycotina</taxon>
        <taxon>Glomeromycetes</taxon>
        <taxon>Glomerales</taxon>
        <taxon>Glomeraceae</taxon>
        <taxon>Rhizophagus</taxon>
    </lineage>
</organism>
<gene>
    <name evidence="1" type="ORF">GLOIN_2v1724202</name>
</gene>
<evidence type="ECO:0000313" key="1">
    <source>
        <dbReference type="EMBL" id="POG59193.1"/>
    </source>
</evidence>
<name>A0A2P4P1D0_RHIID</name>
<reference evidence="1 2" key="1">
    <citation type="journal article" date="2013" name="Proc. Natl. Acad. Sci. U.S.A.">
        <title>Genome of an arbuscular mycorrhizal fungus provides insight into the oldest plant symbiosis.</title>
        <authorList>
            <person name="Tisserant E."/>
            <person name="Malbreil M."/>
            <person name="Kuo A."/>
            <person name="Kohler A."/>
            <person name="Symeonidi A."/>
            <person name="Balestrini R."/>
            <person name="Charron P."/>
            <person name="Duensing N."/>
            <person name="Frei Dit Frey N."/>
            <person name="Gianinazzi-Pearson V."/>
            <person name="Gilbert L.B."/>
            <person name="Handa Y."/>
            <person name="Herr J.R."/>
            <person name="Hijri M."/>
            <person name="Koul R."/>
            <person name="Kawaguchi M."/>
            <person name="Krajinski F."/>
            <person name="Lammers P.J."/>
            <person name="Masclaux F.G."/>
            <person name="Murat C."/>
            <person name="Morin E."/>
            <person name="Ndikumana S."/>
            <person name="Pagni M."/>
            <person name="Petitpierre D."/>
            <person name="Requena N."/>
            <person name="Rosikiewicz P."/>
            <person name="Riley R."/>
            <person name="Saito K."/>
            <person name="San Clemente H."/>
            <person name="Shapiro H."/>
            <person name="van Tuinen D."/>
            <person name="Becard G."/>
            <person name="Bonfante P."/>
            <person name="Paszkowski U."/>
            <person name="Shachar-Hill Y.Y."/>
            <person name="Tuskan G.A."/>
            <person name="Young P.W."/>
            <person name="Sanders I.R."/>
            <person name="Henrissat B."/>
            <person name="Rensing S.A."/>
            <person name="Grigoriev I.V."/>
            <person name="Corradi N."/>
            <person name="Roux C."/>
            <person name="Martin F."/>
        </authorList>
    </citation>
    <scope>NUCLEOTIDE SEQUENCE [LARGE SCALE GENOMIC DNA]</scope>
    <source>
        <strain evidence="1 2">DAOM 197198</strain>
    </source>
</reference>
<proteinExistence type="predicted"/>
<keyword evidence="2" id="KW-1185">Reference proteome</keyword>
<reference evidence="1 2" key="2">
    <citation type="journal article" date="2018" name="New Phytol.">
        <title>High intraspecific genome diversity in the model arbuscular mycorrhizal symbiont Rhizophagus irregularis.</title>
        <authorList>
            <person name="Chen E.C.H."/>
            <person name="Morin E."/>
            <person name="Beaudet D."/>
            <person name="Noel J."/>
            <person name="Yildirir G."/>
            <person name="Ndikumana S."/>
            <person name="Charron P."/>
            <person name="St-Onge C."/>
            <person name="Giorgi J."/>
            <person name="Kruger M."/>
            <person name="Marton T."/>
            <person name="Ropars J."/>
            <person name="Grigoriev I.V."/>
            <person name="Hainaut M."/>
            <person name="Henrissat B."/>
            <person name="Roux C."/>
            <person name="Martin F."/>
            <person name="Corradi N."/>
        </authorList>
    </citation>
    <scope>NUCLEOTIDE SEQUENCE [LARGE SCALE GENOMIC DNA]</scope>
    <source>
        <strain evidence="1 2">DAOM 197198</strain>
    </source>
</reference>
<dbReference type="EMBL" id="AUPC02000467">
    <property type="protein sequence ID" value="POG59193.1"/>
    <property type="molecule type" value="Genomic_DNA"/>
</dbReference>
<accession>A0A2P4P1D0</accession>